<evidence type="ECO:0000256" key="12">
    <source>
        <dbReference type="SAM" id="SignalP"/>
    </source>
</evidence>
<proteinExistence type="evidence at transcript level"/>
<name>A0A516AGH2_LINPO</name>
<evidence type="ECO:0000256" key="1">
    <source>
        <dbReference type="ARBA" id="ARBA00004123"/>
    </source>
</evidence>
<protein>
    <submittedName>
        <fullName evidence="13">General transcription factor IIH subunit 3</fullName>
    </submittedName>
</protein>
<evidence type="ECO:0000313" key="13">
    <source>
        <dbReference type="EMBL" id="QDO16413.1"/>
    </source>
</evidence>
<evidence type="ECO:0000256" key="5">
    <source>
        <dbReference type="ARBA" id="ARBA00022771"/>
    </source>
</evidence>
<organism evidence="13">
    <name type="scientific">Lingulaulax polyedra</name>
    <name type="common">Dinoflagellate</name>
    <name type="synonym">Lingulodinium polyedra</name>
    <dbReference type="NCBI Taxonomy" id="160621"/>
    <lineage>
        <taxon>Eukaryota</taxon>
        <taxon>Sar</taxon>
        <taxon>Alveolata</taxon>
        <taxon>Dinophyceae</taxon>
        <taxon>Gonyaulacales</taxon>
        <taxon>Lingulodiniaceae</taxon>
        <taxon>Lingulaulax</taxon>
    </lineage>
</organism>
<dbReference type="GO" id="GO:0006355">
    <property type="term" value="P:regulation of DNA-templated transcription"/>
    <property type="evidence" value="ECO:0007669"/>
    <property type="project" value="InterPro"/>
</dbReference>
<sequence>MAPASAPELLALVLDARLCLQCGTPPGPRAAGGEGGAGAAAPPGHGAKAPAEAAPGAFFQRLWDALLVLCRAHGLLGADQQVALFAAHSRRAALLVGGMCDAVDWEAARRAMATFALEPDGLPGTPQLAAALSRALCYVNRAKRSQSGLCARVLVLDSSPSEAEHCRQSPALLGCAFAAQAAGVPLDCLSLGREASVLLRQAASLAGGKHVALAPSGREQRPEDVLVPVLLFHFLPGVAVRKGMNVTADVQNHAAVCACHGERKELAHVCSCCLAVYCSDAAAVCPACGTRFRHDRCADRRLLDLGPEGLCA</sequence>
<keyword evidence="4 11" id="KW-0227">DNA damage</keyword>
<evidence type="ECO:0000256" key="6">
    <source>
        <dbReference type="ARBA" id="ARBA00022833"/>
    </source>
</evidence>
<evidence type="ECO:0000256" key="7">
    <source>
        <dbReference type="ARBA" id="ARBA00023015"/>
    </source>
</evidence>
<dbReference type="AlphaFoldDB" id="A0A516AGH2"/>
<dbReference type="GO" id="GO:0008270">
    <property type="term" value="F:zinc ion binding"/>
    <property type="evidence" value="ECO:0007669"/>
    <property type="project" value="UniProtKB-KW"/>
</dbReference>
<comment type="subcellular location">
    <subcellularLocation>
        <location evidence="1 11">Nucleus</location>
    </subcellularLocation>
</comment>
<evidence type="ECO:0000256" key="3">
    <source>
        <dbReference type="ARBA" id="ARBA00022723"/>
    </source>
</evidence>
<evidence type="ECO:0000256" key="10">
    <source>
        <dbReference type="ARBA" id="ARBA00023242"/>
    </source>
</evidence>
<keyword evidence="7 11" id="KW-0805">Transcription regulation</keyword>
<feature type="chain" id="PRO_5021778994" evidence="12">
    <location>
        <begin position="22"/>
        <end position="312"/>
    </location>
</feature>
<dbReference type="PANTHER" id="PTHR12831">
    <property type="entry name" value="TRANSCRIPTION INITIATION FACTOR IIH TFIIH , POLYPEPTIDE 3-RELATED"/>
    <property type="match status" value="1"/>
</dbReference>
<evidence type="ECO:0000256" key="9">
    <source>
        <dbReference type="ARBA" id="ARBA00023204"/>
    </source>
</evidence>
<keyword evidence="10 11" id="KW-0539">Nucleus</keyword>
<keyword evidence="9 11" id="KW-0234">DNA repair</keyword>
<keyword evidence="5 11" id="KW-0863">Zinc-finger</keyword>
<dbReference type="GO" id="GO:0006289">
    <property type="term" value="P:nucleotide-excision repair"/>
    <property type="evidence" value="ECO:0007669"/>
    <property type="project" value="UniProtKB-UniRule"/>
</dbReference>
<dbReference type="Gene3D" id="3.40.50.410">
    <property type="entry name" value="von Willebrand factor, type A domain"/>
    <property type="match status" value="1"/>
</dbReference>
<evidence type="ECO:0000256" key="8">
    <source>
        <dbReference type="ARBA" id="ARBA00023163"/>
    </source>
</evidence>
<accession>A0A516AGH2</accession>
<dbReference type="InterPro" id="IPR036465">
    <property type="entry name" value="vWFA_dom_sf"/>
</dbReference>
<feature type="signal peptide" evidence="12">
    <location>
        <begin position="1"/>
        <end position="21"/>
    </location>
</feature>
<comment type="similarity">
    <text evidence="2 11">Belongs to the TFB4 family.</text>
</comment>
<keyword evidence="3 11" id="KW-0479">Metal-binding</keyword>
<dbReference type="GO" id="GO:0000439">
    <property type="term" value="C:transcription factor TFIIH core complex"/>
    <property type="evidence" value="ECO:0007669"/>
    <property type="project" value="UniProtKB-UniRule"/>
</dbReference>
<dbReference type="InterPro" id="IPR004600">
    <property type="entry name" value="TFIIH_Tfb4/GTF2H3"/>
</dbReference>
<evidence type="ECO:0000256" key="2">
    <source>
        <dbReference type="ARBA" id="ARBA00005273"/>
    </source>
</evidence>
<keyword evidence="6 11" id="KW-0862">Zinc</keyword>
<evidence type="ECO:0000256" key="11">
    <source>
        <dbReference type="RuleBase" id="RU368090"/>
    </source>
</evidence>
<reference evidence="13" key="1">
    <citation type="journal article" date="2019" name="Microorganisms">
        <title>DNA Damage Response Pathways in Dinoflagellates.</title>
        <authorList>
            <person name="Li C."/>
            <person name="Wong J."/>
        </authorList>
    </citation>
    <scope>NUCLEOTIDE SEQUENCE</scope>
</reference>
<dbReference type="PANTHER" id="PTHR12831:SF0">
    <property type="entry name" value="GENERAL TRANSCRIPTION FACTOR IIH SUBUNIT 3"/>
    <property type="match status" value="1"/>
</dbReference>
<keyword evidence="12" id="KW-0732">Signal</keyword>
<keyword evidence="8 11" id="KW-0804">Transcription</keyword>
<dbReference type="GO" id="GO:0005675">
    <property type="term" value="C:transcription factor TFIIH holo complex"/>
    <property type="evidence" value="ECO:0007669"/>
    <property type="project" value="UniProtKB-UniRule"/>
</dbReference>
<evidence type="ECO:0000256" key="4">
    <source>
        <dbReference type="ARBA" id="ARBA00022763"/>
    </source>
</evidence>
<dbReference type="Pfam" id="PF03850">
    <property type="entry name" value="Tfb4"/>
    <property type="match status" value="1"/>
</dbReference>
<dbReference type="EMBL" id="MN125946">
    <property type="protein sequence ID" value="QDO16413.1"/>
    <property type="molecule type" value="mRNA"/>
</dbReference>